<dbReference type="KEGG" id="tnp:Tnap_1762"/>
<keyword evidence="1" id="KW-0449">Lipoprotein</keyword>
<sequence>MNKGKLVTILSITTIFFLLFALVSCTSPSGGSTPVVITWEKTYGGKDYDEAYFIQPTSDGGYIVAGDTDGNVYILKLNSEGNL</sequence>
<accession>D2C522</accession>
<reference evidence="1 2" key="1">
    <citation type="submission" date="2009-12" db="EMBL/GenBank/DDBJ databases">
        <title>Complete sequence of Thermotoga petrophila RKU-1.</title>
        <authorList>
            <consortium name="US DOE Joint Genome Institute"/>
            <person name="Lucas S."/>
            <person name="Copeland A."/>
            <person name="Lapidus A."/>
            <person name="Glavina del Rio T."/>
            <person name="Dalin E."/>
            <person name="Tice H."/>
            <person name="Bruce D."/>
            <person name="Goodwin L."/>
            <person name="Pitluck S."/>
            <person name="Munk A.C."/>
            <person name="Brettin T."/>
            <person name="Detter J.C."/>
            <person name="Han C."/>
            <person name="Tapia R."/>
            <person name="Larimer F."/>
            <person name="Land M."/>
            <person name="Hauser L."/>
            <person name="Kyrpides N."/>
            <person name="Mikhailova N."/>
            <person name="Nelson K.E."/>
            <person name="Gogarten J.P."/>
            <person name="Noll K.M."/>
        </authorList>
    </citation>
    <scope>NUCLEOTIDE SEQUENCE [LARGE SCALE GENOMIC DNA]</scope>
    <source>
        <strain evidence="2">ATCC BAA-489 / DSM 13996 / JCM 10882 / RKU-10</strain>
    </source>
</reference>
<gene>
    <name evidence="1" type="ordered locus">Tnap_1762</name>
</gene>
<organism evidence="1 2">
    <name type="scientific">Thermotoga petrophila (strain ATCC BAA-489 / DSM 13996 / JCM 10882 / RKU-10)</name>
    <name type="common">Thermotoga naphthophila</name>
    <dbReference type="NCBI Taxonomy" id="590168"/>
    <lineage>
        <taxon>Bacteria</taxon>
        <taxon>Thermotogati</taxon>
        <taxon>Thermotogota</taxon>
        <taxon>Thermotogae</taxon>
        <taxon>Thermotogales</taxon>
        <taxon>Thermotogaceae</taxon>
        <taxon>Thermotoga</taxon>
    </lineage>
</organism>
<proteinExistence type="predicted"/>
<dbReference type="HOGENOM" id="CLU_2541489_0_0_0"/>
<dbReference type="AlphaFoldDB" id="D2C522"/>
<protein>
    <submittedName>
        <fullName evidence="1">Lipoprotein, putative</fullName>
    </submittedName>
</protein>
<keyword evidence="2" id="KW-1185">Reference proteome</keyword>
<name>D2C522_THEP2</name>
<evidence type="ECO:0000313" key="1">
    <source>
        <dbReference type="EMBL" id="ADA67826.1"/>
    </source>
</evidence>
<dbReference type="RefSeq" id="WP_012896661.1">
    <property type="nucleotide sequence ID" value="NC_013642.1"/>
</dbReference>
<evidence type="ECO:0000313" key="2">
    <source>
        <dbReference type="Proteomes" id="UP000000940"/>
    </source>
</evidence>
<dbReference type="EMBL" id="CP001839">
    <property type="protein sequence ID" value="ADA67826.1"/>
    <property type="molecule type" value="Genomic_DNA"/>
</dbReference>
<dbReference type="Proteomes" id="UP000000940">
    <property type="component" value="Chromosome"/>
</dbReference>
<dbReference type="PROSITE" id="PS51257">
    <property type="entry name" value="PROKAR_LIPOPROTEIN"/>
    <property type="match status" value="1"/>
</dbReference>